<evidence type="ECO:0000256" key="8">
    <source>
        <dbReference type="ARBA" id="ARBA00023136"/>
    </source>
</evidence>
<keyword evidence="7 9" id="KW-0496">Mitochondrion</keyword>
<evidence type="ECO:0000256" key="3">
    <source>
        <dbReference type="ARBA" id="ARBA00007035"/>
    </source>
</evidence>
<evidence type="ECO:0000256" key="2">
    <source>
        <dbReference type="ARBA" id="ARBA00004304"/>
    </source>
</evidence>
<evidence type="ECO:0000313" key="12">
    <source>
        <dbReference type="EMBL" id="SAM86157.1"/>
    </source>
</evidence>
<keyword evidence="5 9" id="KW-0812">Transmembrane</keyword>
<feature type="domain" description="Cytochrome c oxidase assembly factor 3 mitochondrial coiled-coil" evidence="11">
    <location>
        <begin position="63"/>
        <end position="107"/>
    </location>
</feature>
<gene>
    <name evidence="12" type="ORF">UBRO_08569</name>
</gene>
<feature type="transmembrane region" description="Helical" evidence="9">
    <location>
        <begin position="75"/>
        <end position="94"/>
    </location>
</feature>
<dbReference type="GO" id="GO:0033617">
    <property type="term" value="P:mitochondrial respiratory chain complex IV assembly"/>
    <property type="evidence" value="ECO:0007669"/>
    <property type="project" value="UniProtKB-UniRule"/>
</dbReference>
<comment type="similarity">
    <text evidence="3 9">Belongs to the COA3 family.</text>
</comment>
<feature type="region of interest" description="Disordered" evidence="10">
    <location>
        <begin position="24"/>
        <end position="62"/>
    </location>
</feature>
<dbReference type="OrthoDB" id="10018333at2759"/>
<keyword evidence="9" id="KW-0999">Mitochondrion inner membrane</keyword>
<feature type="compositionally biased region" description="Polar residues" evidence="10">
    <location>
        <begin position="37"/>
        <end position="51"/>
    </location>
</feature>
<dbReference type="InterPro" id="IPR041752">
    <property type="entry name" value="Coa3"/>
</dbReference>
<organism evidence="12 13">
    <name type="scientific">Ustilago bromivora</name>
    <dbReference type="NCBI Taxonomy" id="307758"/>
    <lineage>
        <taxon>Eukaryota</taxon>
        <taxon>Fungi</taxon>
        <taxon>Dikarya</taxon>
        <taxon>Basidiomycota</taxon>
        <taxon>Ustilaginomycotina</taxon>
        <taxon>Ustilaginomycetes</taxon>
        <taxon>Ustilaginales</taxon>
        <taxon>Ustilaginaceae</taxon>
        <taxon>Ustilago</taxon>
    </lineage>
</organism>
<comment type="function">
    <text evidence="1 9">Required for assembly of cytochrome c oxidase (complex IV).</text>
</comment>
<dbReference type="Proteomes" id="UP000179920">
    <property type="component" value="Chromosome XXI"/>
</dbReference>
<evidence type="ECO:0000259" key="11">
    <source>
        <dbReference type="Pfam" id="PF09813"/>
    </source>
</evidence>
<keyword evidence="6 9" id="KW-1133">Transmembrane helix</keyword>
<accession>A0A1K0GDJ5</accession>
<comment type="subunit">
    <text evidence="4 9">Component of 250-400 kDa complexes called cytochrome oxidase assembly intermediates or COA complexes.</text>
</comment>
<evidence type="ECO:0000256" key="4">
    <source>
        <dbReference type="ARBA" id="ARBA00011351"/>
    </source>
</evidence>
<feature type="region of interest" description="Disordered" evidence="10">
    <location>
        <begin position="108"/>
        <end position="130"/>
    </location>
</feature>
<evidence type="ECO:0000256" key="5">
    <source>
        <dbReference type="ARBA" id="ARBA00022692"/>
    </source>
</evidence>
<evidence type="ECO:0000256" key="9">
    <source>
        <dbReference type="RuleBase" id="RU367056"/>
    </source>
</evidence>
<evidence type="ECO:0000256" key="10">
    <source>
        <dbReference type="SAM" id="MobiDB-lite"/>
    </source>
</evidence>
<protein>
    <recommendedName>
        <fullName evidence="9">Cytochrome c oxidase assembly factor 3</fullName>
    </recommendedName>
</protein>
<dbReference type="Pfam" id="PF09813">
    <property type="entry name" value="Coa3_cc"/>
    <property type="match status" value="1"/>
</dbReference>
<evidence type="ECO:0000256" key="1">
    <source>
        <dbReference type="ARBA" id="ARBA00003064"/>
    </source>
</evidence>
<evidence type="ECO:0000256" key="6">
    <source>
        <dbReference type="ARBA" id="ARBA00022989"/>
    </source>
</evidence>
<dbReference type="AlphaFoldDB" id="A0A1K0GDJ5"/>
<comment type="subcellular location">
    <subcellularLocation>
        <location evidence="2">Mitochondrion membrane</location>
        <topology evidence="2">Single-pass membrane protein</topology>
    </subcellularLocation>
</comment>
<proteinExistence type="inferred from homology"/>
<evidence type="ECO:0000313" key="13">
    <source>
        <dbReference type="Proteomes" id="UP000179920"/>
    </source>
</evidence>
<evidence type="ECO:0000256" key="7">
    <source>
        <dbReference type="ARBA" id="ARBA00023128"/>
    </source>
</evidence>
<dbReference type="PANTHER" id="PTHR15642">
    <property type="entry name" value="CYTOCHROME C OXIDASE ASSEMBLY FACTOR 3, MITOCHONDRIAL"/>
    <property type="match status" value="1"/>
</dbReference>
<keyword evidence="8 9" id="KW-0472">Membrane</keyword>
<dbReference type="EMBL" id="LT558137">
    <property type="protein sequence ID" value="SAM86157.1"/>
    <property type="molecule type" value="Genomic_DNA"/>
</dbReference>
<dbReference type="PANTHER" id="PTHR15642:SF3">
    <property type="entry name" value="CYTOCHROME C OXIDASE ASSEMBLY FACTOR 3 HOMOLOG, MITOCHONDRIAL"/>
    <property type="match status" value="1"/>
</dbReference>
<dbReference type="GO" id="GO:0005743">
    <property type="term" value="C:mitochondrial inner membrane"/>
    <property type="evidence" value="ECO:0007669"/>
    <property type="project" value="UniProtKB-UniRule"/>
</dbReference>
<sequence>MLTLPALRTLSGSAARTPVLARFNSTQAGSGPDASYGSATRSTVPPRSTHATYHPGGYGISEGLKRARKPYRFRNILTGSLIMGFATSVYFYSISKVKQDDFSDLAEVRAPGASSNAGPVTTEADDKHKV</sequence>
<dbReference type="InterPro" id="IPR018628">
    <property type="entry name" value="Coa3_CC"/>
</dbReference>
<name>A0A1K0GDJ5_9BASI</name>
<reference evidence="13" key="1">
    <citation type="submission" date="2016-04" db="EMBL/GenBank/DDBJ databases">
        <authorList>
            <person name="Guldener U."/>
            <person name="Guldener U."/>
        </authorList>
    </citation>
    <scope>NUCLEOTIDE SEQUENCE [LARGE SCALE GENOMIC DNA]</scope>
    <source>
        <strain evidence="13">UB2112</strain>
    </source>
</reference>